<keyword evidence="2" id="KW-1003">Cell membrane</keyword>
<dbReference type="OrthoDB" id="925916at2"/>
<feature type="transmembrane region" description="Helical" evidence="6">
    <location>
        <begin position="393"/>
        <end position="415"/>
    </location>
</feature>
<feature type="transmembrane region" description="Helical" evidence="6">
    <location>
        <begin position="265"/>
        <end position="282"/>
    </location>
</feature>
<accession>A0A0S7C0F2</accession>
<dbReference type="InterPro" id="IPR050833">
    <property type="entry name" value="Poly_Biosynth_Transport"/>
</dbReference>
<dbReference type="STRING" id="1678841.TBC1_111266"/>
<organism evidence="7">
    <name type="scientific">Lentimicrobium saccharophilum</name>
    <dbReference type="NCBI Taxonomy" id="1678841"/>
    <lineage>
        <taxon>Bacteria</taxon>
        <taxon>Pseudomonadati</taxon>
        <taxon>Bacteroidota</taxon>
        <taxon>Bacteroidia</taxon>
        <taxon>Bacteroidales</taxon>
        <taxon>Lentimicrobiaceae</taxon>
        <taxon>Lentimicrobium</taxon>
    </lineage>
</organism>
<feature type="transmembrane region" description="Helical" evidence="6">
    <location>
        <begin position="422"/>
        <end position="441"/>
    </location>
</feature>
<feature type="transmembrane region" description="Helical" evidence="6">
    <location>
        <begin position="42"/>
        <end position="64"/>
    </location>
</feature>
<keyword evidence="5 6" id="KW-0472">Membrane</keyword>
<feature type="transmembrane region" description="Helical" evidence="6">
    <location>
        <begin position="365"/>
        <end position="387"/>
    </location>
</feature>
<dbReference type="EMBL" id="DF968182">
    <property type="protein sequence ID" value="GAP43124.1"/>
    <property type="molecule type" value="Genomic_DNA"/>
</dbReference>
<comment type="subcellular location">
    <subcellularLocation>
        <location evidence="1">Cell membrane</location>
        <topology evidence="1">Multi-pass membrane protein</topology>
    </subcellularLocation>
</comment>
<dbReference type="Pfam" id="PF01943">
    <property type="entry name" value="Polysacc_synt"/>
    <property type="match status" value="1"/>
</dbReference>
<dbReference type="PANTHER" id="PTHR30250:SF11">
    <property type="entry name" value="O-ANTIGEN TRANSPORTER-RELATED"/>
    <property type="match status" value="1"/>
</dbReference>
<evidence type="ECO:0000313" key="7">
    <source>
        <dbReference type="EMBL" id="GAP43124.1"/>
    </source>
</evidence>
<evidence type="ECO:0000256" key="4">
    <source>
        <dbReference type="ARBA" id="ARBA00022989"/>
    </source>
</evidence>
<feature type="transmembrane region" description="Helical" evidence="6">
    <location>
        <begin position="176"/>
        <end position="197"/>
    </location>
</feature>
<dbReference type="AlphaFoldDB" id="A0A0S7C0F2"/>
<feature type="transmembrane region" description="Helical" evidence="6">
    <location>
        <begin position="143"/>
        <end position="164"/>
    </location>
</feature>
<feature type="transmembrane region" description="Helical" evidence="6">
    <location>
        <begin position="209"/>
        <end position="232"/>
    </location>
</feature>
<gene>
    <name evidence="7" type="ORF">TBC1_111266</name>
</gene>
<protein>
    <submittedName>
        <fullName evidence="7">Membrane protein</fullName>
    </submittedName>
</protein>
<evidence type="ECO:0000256" key="2">
    <source>
        <dbReference type="ARBA" id="ARBA00022475"/>
    </source>
</evidence>
<sequence length="483" mass="54905">MQRKFLTNLGFLLLLNLLIKPFWIFGIDRTVQNVVGAEDFGFYFAIFNFSFLFNILFDFGITNFNNRNIAQNSQLLNKHFSSIIILKFLLAVVYFIVTFSVGIIWGYRGNELWMLGLLGINQFLISFILYLRSNVSALLLFKTDSLLSVLDRMLMIAICSVLLWGRITDQTFRIEWFVYAQTVSYALTALIALLIVIKKASFRRLNWNFPFFLMIIRQSLPFAILVLLMTFYNRIDSVMIERLIGGVQGKEQSGIYAHAYRLLDASNNIAYLFSVLLLPLFARQIKSGERVENLVRLSFTLLFVVSVILAAVSWFYRVEIMDLMYDHFIPESASVFGVLMGCFIAISTTYVFGTLLTANGNLKQLNLIAAGGMLLNISLNVLLIPRFGALGSAWTSLITQGIMAIAQIILVLIFFRFKFNPKFLGALLVFVIGVVLINRVAVSLPLYWLQSLILAIFLSVFLALVLRLLNLRYFIRLIASPAG</sequence>
<dbReference type="Proteomes" id="UP000053091">
    <property type="component" value="Unassembled WGS sequence"/>
</dbReference>
<keyword evidence="4 6" id="KW-1133">Transmembrane helix</keyword>
<evidence type="ECO:0000256" key="5">
    <source>
        <dbReference type="ARBA" id="ARBA00023136"/>
    </source>
</evidence>
<dbReference type="GO" id="GO:0005886">
    <property type="term" value="C:plasma membrane"/>
    <property type="evidence" value="ECO:0007669"/>
    <property type="project" value="UniProtKB-SubCell"/>
</dbReference>
<name>A0A0S7C0F2_9BACT</name>
<dbReference type="InterPro" id="IPR002797">
    <property type="entry name" value="Polysacc_synth"/>
</dbReference>
<feature type="transmembrane region" description="Helical" evidence="6">
    <location>
        <begin position="112"/>
        <end position="131"/>
    </location>
</feature>
<reference evidence="7" key="1">
    <citation type="journal article" date="2015" name="Genome Announc.">
        <title>Draft Genome Sequence of Bacteroidales Strain TBC1, a Novel Isolate from a Methanogenic Wastewater Treatment System.</title>
        <authorList>
            <person name="Tourlousse D.M."/>
            <person name="Matsuura N."/>
            <person name="Sun L."/>
            <person name="Toyonaga M."/>
            <person name="Kuroda K."/>
            <person name="Ohashi A."/>
            <person name="Cruz R."/>
            <person name="Yamaguchi T."/>
            <person name="Sekiguchi Y."/>
        </authorList>
    </citation>
    <scope>NUCLEOTIDE SEQUENCE [LARGE SCALE GENOMIC DNA]</scope>
    <source>
        <strain evidence="7">TBC1</strain>
    </source>
</reference>
<evidence type="ECO:0000256" key="1">
    <source>
        <dbReference type="ARBA" id="ARBA00004651"/>
    </source>
</evidence>
<dbReference type="PANTHER" id="PTHR30250">
    <property type="entry name" value="PST FAMILY PREDICTED COLANIC ACID TRANSPORTER"/>
    <property type="match status" value="1"/>
</dbReference>
<dbReference type="RefSeq" id="WP_137305479.1">
    <property type="nucleotide sequence ID" value="NZ_DF968182.1"/>
</dbReference>
<feature type="transmembrane region" description="Helical" evidence="6">
    <location>
        <begin position="294"/>
        <end position="316"/>
    </location>
</feature>
<feature type="transmembrane region" description="Helical" evidence="6">
    <location>
        <begin position="84"/>
        <end position="106"/>
    </location>
</feature>
<feature type="transmembrane region" description="Helical" evidence="6">
    <location>
        <begin position="336"/>
        <end position="358"/>
    </location>
</feature>
<evidence type="ECO:0000256" key="6">
    <source>
        <dbReference type="SAM" id="Phobius"/>
    </source>
</evidence>
<keyword evidence="3 6" id="KW-0812">Transmembrane</keyword>
<evidence type="ECO:0000313" key="8">
    <source>
        <dbReference type="Proteomes" id="UP000053091"/>
    </source>
</evidence>
<proteinExistence type="predicted"/>
<evidence type="ECO:0000256" key="3">
    <source>
        <dbReference type="ARBA" id="ARBA00022692"/>
    </source>
</evidence>
<feature type="transmembrane region" description="Helical" evidence="6">
    <location>
        <begin position="447"/>
        <end position="469"/>
    </location>
</feature>
<keyword evidence="8" id="KW-1185">Reference proteome</keyword>